<comment type="caution">
    <text evidence="1">The sequence shown here is derived from an EMBL/GenBank/DDBJ whole genome shotgun (WGS) entry which is preliminary data.</text>
</comment>
<evidence type="ECO:0000313" key="2">
    <source>
        <dbReference type="Proteomes" id="UP000197174"/>
    </source>
</evidence>
<accession>A0A246REW6</accession>
<name>A0A246REW6_9ACTN</name>
<dbReference type="EMBL" id="MZMV01000070">
    <property type="protein sequence ID" value="OWV00274.1"/>
    <property type="molecule type" value="Genomic_DNA"/>
</dbReference>
<evidence type="ECO:0000313" key="1">
    <source>
        <dbReference type="EMBL" id="OWV00274.1"/>
    </source>
</evidence>
<organism evidence="1 2">
    <name type="scientific">Micromonospora wenchangensis</name>
    <dbReference type="NCBI Taxonomy" id="1185415"/>
    <lineage>
        <taxon>Bacteria</taxon>
        <taxon>Bacillati</taxon>
        <taxon>Actinomycetota</taxon>
        <taxon>Actinomycetes</taxon>
        <taxon>Micromonosporales</taxon>
        <taxon>Micromonosporaceae</taxon>
        <taxon>Micromonospora</taxon>
    </lineage>
</organism>
<proteinExistence type="predicted"/>
<reference evidence="1 2" key="1">
    <citation type="submission" date="2017-03" db="EMBL/GenBank/DDBJ databases">
        <title>Whole genome sequence of Micromonospora wenchangensis, isolated from mangrove soil.</title>
        <authorList>
            <person name="Yang H."/>
        </authorList>
    </citation>
    <scope>NUCLEOTIDE SEQUENCE [LARGE SCALE GENOMIC DNA]</scope>
    <source>
        <strain evidence="1 2">CCTCC AA 2012002</strain>
    </source>
</reference>
<protein>
    <submittedName>
        <fullName evidence="1">Uncharacterized protein</fullName>
    </submittedName>
</protein>
<dbReference type="AlphaFoldDB" id="A0A246REW6"/>
<dbReference type="Proteomes" id="UP000197174">
    <property type="component" value="Unassembled WGS sequence"/>
</dbReference>
<keyword evidence="2" id="KW-1185">Reference proteome</keyword>
<gene>
    <name evidence="1" type="ORF">B5D80_27980</name>
</gene>
<sequence>MLQLSLASGCENRTPPRITARAECIPMRSGSDPATAADLKSAYQVIATTTDRLEAQLAARMRRDHLSALRCSRTVGCPARAAA</sequence>